<dbReference type="SUPFAM" id="SSF103473">
    <property type="entry name" value="MFS general substrate transporter"/>
    <property type="match status" value="1"/>
</dbReference>
<feature type="transmembrane region" description="Helical" evidence="7">
    <location>
        <begin position="7"/>
        <end position="32"/>
    </location>
</feature>
<name>A0ABV1H5N3_9FIRM</name>
<dbReference type="PANTHER" id="PTHR23514:SF3">
    <property type="entry name" value="BYPASS OF STOP CODON PROTEIN 6"/>
    <property type="match status" value="1"/>
</dbReference>
<evidence type="ECO:0000256" key="6">
    <source>
        <dbReference type="ARBA" id="ARBA00023136"/>
    </source>
</evidence>
<feature type="transmembrane region" description="Helical" evidence="7">
    <location>
        <begin position="333"/>
        <end position="355"/>
    </location>
</feature>
<dbReference type="InterPro" id="IPR051788">
    <property type="entry name" value="MFS_Transporter"/>
</dbReference>
<comment type="subcellular location">
    <subcellularLocation>
        <location evidence="1">Cell membrane</location>
        <topology evidence="1">Multi-pass membrane protein</topology>
    </subcellularLocation>
</comment>
<feature type="transmembrane region" description="Helical" evidence="7">
    <location>
        <begin position="72"/>
        <end position="91"/>
    </location>
</feature>
<feature type="transmembrane region" description="Helical" evidence="7">
    <location>
        <begin position="276"/>
        <end position="293"/>
    </location>
</feature>
<feature type="domain" description="Major facilitator superfamily (MFS) profile" evidence="8">
    <location>
        <begin position="7"/>
        <end position="389"/>
    </location>
</feature>
<feature type="transmembrane region" description="Helical" evidence="7">
    <location>
        <begin position="299"/>
        <end position="326"/>
    </location>
</feature>
<organism evidence="9 10">
    <name type="scientific">Lachnospira intestinalis</name>
    <dbReference type="NCBI Taxonomy" id="3133158"/>
    <lineage>
        <taxon>Bacteria</taxon>
        <taxon>Bacillati</taxon>
        <taxon>Bacillota</taxon>
        <taxon>Clostridia</taxon>
        <taxon>Lachnospirales</taxon>
        <taxon>Lachnospiraceae</taxon>
        <taxon>Lachnospira</taxon>
    </lineage>
</organism>
<dbReference type="InterPro" id="IPR036259">
    <property type="entry name" value="MFS_trans_sf"/>
</dbReference>
<dbReference type="Pfam" id="PF07690">
    <property type="entry name" value="MFS_1"/>
    <property type="match status" value="1"/>
</dbReference>
<feature type="transmembrane region" description="Helical" evidence="7">
    <location>
        <begin position="160"/>
        <end position="183"/>
    </location>
</feature>
<dbReference type="Proteomes" id="UP001546774">
    <property type="component" value="Unassembled WGS sequence"/>
</dbReference>
<evidence type="ECO:0000313" key="9">
    <source>
        <dbReference type="EMBL" id="MEQ2555013.1"/>
    </source>
</evidence>
<evidence type="ECO:0000256" key="2">
    <source>
        <dbReference type="ARBA" id="ARBA00008335"/>
    </source>
</evidence>
<dbReference type="PANTHER" id="PTHR23514">
    <property type="entry name" value="BYPASS OF STOP CODON PROTEIN 6"/>
    <property type="match status" value="1"/>
</dbReference>
<dbReference type="InterPro" id="IPR020846">
    <property type="entry name" value="MFS_dom"/>
</dbReference>
<sequence length="391" mass="42053">MKSKWKLFFPCYFAFFVNGAMVLLVGAILPYLIEEAGISYSVAGGLLSAFAIGNLLASFVNPPLAGKIGRKATIVSMSALIPLMWLIITWIPPVPVLYAAFVLLGIGRGSVSIINNAVVNDNSDGKPAALNLLHMTFAVGAFLSPFLTSLYIGAGMGWRAVAYTVVTGSALACLFYALMELDYNWPKESKKAQQENKEQSKETFYKNPVFYIMGFLLFLYLGLENCVNGWFVTYFKSMGIMSSAYATNLVSVTWIMVMLGRLLTAKLSTKIDKNKLIFSYCIATAAFFILLLATHNLAVITVAIAGLGFFFAGIYPTSVSSAGAVLKGSNTGMSMFLAIAALGGIVTPQIVGVLADSFGMTAAILVLLFNAAGMFVLSLVNLKVNSKSRLF</sequence>
<feature type="transmembrane region" description="Helical" evidence="7">
    <location>
        <begin position="204"/>
        <end position="223"/>
    </location>
</feature>
<gene>
    <name evidence="9" type="ORF">WMO37_08345</name>
</gene>
<feature type="transmembrane region" description="Helical" evidence="7">
    <location>
        <begin position="97"/>
        <end position="118"/>
    </location>
</feature>
<comment type="caution">
    <text evidence="9">The sequence shown here is derived from an EMBL/GenBank/DDBJ whole genome shotgun (WGS) entry which is preliminary data.</text>
</comment>
<feature type="transmembrane region" description="Helical" evidence="7">
    <location>
        <begin position="243"/>
        <end position="264"/>
    </location>
</feature>
<keyword evidence="3" id="KW-0813">Transport</keyword>
<dbReference type="InterPro" id="IPR011701">
    <property type="entry name" value="MFS"/>
</dbReference>
<dbReference type="EMBL" id="JBBMFS010000006">
    <property type="protein sequence ID" value="MEQ2555013.1"/>
    <property type="molecule type" value="Genomic_DNA"/>
</dbReference>
<dbReference type="Gene3D" id="1.20.1250.20">
    <property type="entry name" value="MFS general substrate transporter like domains"/>
    <property type="match status" value="2"/>
</dbReference>
<feature type="transmembrane region" description="Helical" evidence="7">
    <location>
        <begin position="361"/>
        <end position="382"/>
    </location>
</feature>
<evidence type="ECO:0000256" key="7">
    <source>
        <dbReference type="SAM" id="Phobius"/>
    </source>
</evidence>
<feature type="transmembrane region" description="Helical" evidence="7">
    <location>
        <begin position="130"/>
        <end position="154"/>
    </location>
</feature>
<reference evidence="9" key="1">
    <citation type="submission" date="2024-03" db="EMBL/GenBank/DDBJ databases">
        <title>Human intestinal bacterial collection.</title>
        <authorList>
            <person name="Pauvert C."/>
            <person name="Hitch T.C.A."/>
            <person name="Clavel T."/>
        </authorList>
    </citation>
    <scope>NUCLEOTIDE SEQUENCE [LARGE SCALE GENOMIC DNA]</scope>
    <source>
        <strain evidence="9">CLA-AA-H89B</strain>
    </source>
</reference>
<feature type="transmembrane region" description="Helical" evidence="7">
    <location>
        <begin position="38"/>
        <end position="60"/>
    </location>
</feature>
<accession>A0ABV1H5N3</accession>
<evidence type="ECO:0000256" key="1">
    <source>
        <dbReference type="ARBA" id="ARBA00004651"/>
    </source>
</evidence>
<keyword evidence="10" id="KW-1185">Reference proteome</keyword>
<keyword evidence="6 7" id="KW-0472">Membrane</keyword>
<comment type="similarity">
    <text evidence="2">Belongs to the major facilitator superfamily.</text>
</comment>
<evidence type="ECO:0000256" key="4">
    <source>
        <dbReference type="ARBA" id="ARBA00022692"/>
    </source>
</evidence>
<evidence type="ECO:0000259" key="8">
    <source>
        <dbReference type="PROSITE" id="PS50850"/>
    </source>
</evidence>
<protein>
    <submittedName>
        <fullName evidence="9">MFS transporter</fullName>
    </submittedName>
</protein>
<proteinExistence type="inferred from homology"/>
<keyword evidence="5 7" id="KW-1133">Transmembrane helix</keyword>
<keyword evidence="4 7" id="KW-0812">Transmembrane</keyword>
<evidence type="ECO:0000256" key="3">
    <source>
        <dbReference type="ARBA" id="ARBA00022448"/>
    </source>
</evidence>
<dbReference type="PROSITE" id="PS50850">
    <property type="entry name" value="MFS"/>
    <property type="match status" value="1"/>
</dbReference>
<evidence type="ECO:0000313" key="10">
    <source>
        <dbReference type="Proteomes" id="UP001546774"/>
    </source>
</evidence>
<evidence type="ECO:0000256" key="5">
    <source>
        <dbReference type="ARBA" id="ARBA00022989"/>
    </source>
</evidence>